<feature type="domain" description="Ketopantoate reductase N-terminal" evidence="1">
    <location>
        <begin position="13"/>
        <end position="151"/>
    </location>
</feature>
<sequence>MTEKIIRAKEGPIVIIGIGPIGQMIAAFCHQAGFELMLVDKLPYERIVSHGIETEGVYQLKTPPLQVYHSMEEIPCKEAAAVLISTKAQALRNIAKYLPTILDRSVPVIVAQNGLDPERWIKSEMPDFSCARLVINIAGGIRPDGIVHFAWSQPPNYLGISEGNVPEWISTFADKLTSGGMQMQTTNTIRFYAWRKVILNAALGTICAVTGQTMIDCVEDSDTYKIMSTLLDEGIAAAKADGYDMGEGFKEKAISYLQAGGKHKPSILLDLEKGLSTEIDEWNGRIAEVGVSYGLPMTYHKILTYLVRAMERNNRRK</sequence>
<dbReference type="InterPro" id="IPR036291">
    <property type="entry name" value="NAD(P)-bd_dom_sf"/>
</dbReference>
<dbReference type="GO" id="GO:0005737">
    <property type="term" value="C:cytoplasm"/>
    <property type="evidence" value="ECO:0007669"/>
    <property type="project" value="TreeGrafter"/>
</dbReference>
<dbReference type="PANTHER" id="PTHR21708">
    <property type="entry name" value="PROBABLE 2-DEHYDROPANTOATE 2-REDUCTASE"/>
    <property type="match status" value="1"/>
</dbReference>
<proteinExistence type="predicted"/>
<dbReference type="InterPro" id="IPR013328">
    <property type="entry name" value="6PGD_dom2"/>
</dbReference>
<name>A0A1F5V5W8_9BACT</name>
<evidence type="ECO:0000259" key="1">
    <source>
        <dbReference type="Pfam" id="PF02558"/>
    </source>
</evidence>
<dbReference type="SUPFAM" id="SSF48179">
    <property type="entry name" value="6-phosphogluconate dehydrogenase C-terminal domain-like"/>
    <property type="match status" value="1"/>
</dbReference>
<dbReference type="SUPFAM" id="SSF51735">
    <property type="entry name" value="NAD(P)-binding Rossmann-fold domains"/>
    <property type="match status" value="1"/>
</dbReference>
<dbReference type="InterPro" id="IPR008927">
    <property type="entry name" value="6-PGluconate_DH-like_C_sf"/>
</dbReference>
<dbReference type="PANTHER" id="PTHR21708:SF26">
    <property type="entry name" value="2-DEHYDROPANTOATE 2-REDUCTASE"/>
    <property type="match status" value="1"/>
</dbReference>
<protein>
    <recommendedName>
        <fullName evidence="5">2-dehydropantoate 2-reductase</fullName>
    </recommendedName>
</protein>
<dbReference type="Gene3D" id="1.10.1040.10">
    <property type="entry name" value="N-(1-d-carboxylethyl)-l-norvaline Dehydrogenase, domain 2"/>
    <property type="match status" value="1"/>
</dbReference>
<dbReference type="Gene3D" id="3.40.50.720">
    <property type="entry name" value="NAD(P)-binding Rossmann-like Domain"/>
    <property type="match status" value="1"/>
</dbReference>
<comment type="caution">
    <text evidence="3">The sequence shown here is derived from an EMBL/GenBank/DDBJ whole genome shotgun (WGS) entry which is preliminary data.</text>
</comment>
<dbReference type="Proteomes" id="UP000178943">
    <property type="component" value="Unassembled WGS sequence"/>
</dbReference>
<dbReference type="InterPro" id="IPR051402">
    <property type="entry name" value="KPR-Related"/>
</dbReference>
<dbReference type="STRING" id="1817863.A2Y62_10080"/>
<evidence type="ECO:0000313" key="4">
    <source>
        <dbReference type="Proteomes" id="UP000178943"/>
    </source>
</evidence>
<evidence type="ECO:0008006" key="5">
    <source>
        <dbReference type="Google" id="ProtNLM"/>
    </source>
</evidence>
<organism evidence="3 4">
    <name type="scientific">Candidatus Fischerbacteria bacterium RBG_13_37_8</name>
    <dbReference type="NCBI Taxonomy" id="1817863"/>
    <lineage>
        <taxon>Bacteria</taxon>
        <taxon>Candidatus Fischeribacteriota</taxon>
    </lineage>
</organism>
<gene>
    <name evidence="3" type="ORF">A2Y62_10080</name>
</gene>
<dbReference type="Pfam" id="PF02558">
    <property type="entry name" value="ApbA"/>
    <property type="match status" value="1"/>
</dbReference>
<reference evidence="3 4" key="1">
    <citation type="journal article" date="2016" name="Nat. Commun.">
        <title>Thousands of microbial genomes shed light on interconnected biogeochemical processes in an aquifer system.</title>
        <authorList>
            <person name="Anantharaman K."/>
            <person name="Brown C.T."/>
            <person name="Hug L.A."/>
            <person name="Sharon I."/>
            <person name="Castelle C.J."/>
            <person name="Probst A.J."/>
            <person name="Thomas B.C."/>
            <person name="Singh A."/>
            <person name="Wilkins M.J."/>
            <person name="Karaoz U."/>
            <person name="Brodie E.L."/>
            <person name="Williams K.H."/>
            <person name="Hubbard S.S."/>
            <person name="Banfield J.F."/>
        </authorList>
    </citation>
    <scope>NUCLEOTIDE SEQUENCE [LARGE SCALE GENOMIC DNA]</scope>
</reference>
<feature type="domain" description="Ketopantoate reductase C-terminal" evidence="2">
    <location>
        <begin position="191"/>
        <end position="311"/>
    </location>
</feature>
<evidence type="ECO:0000259" key="2">
    <source>
        <dbReference type="Pfam" id="PF08546"/>
    </source>
</evidence>
<evidence type="ECO:0000313" key="3">
    <source>
        <dbReference type="EMBL" id="OGF58823.1"/>
    </source>
</evidence>
<dbReference type="AlphaFoldDB" id="A0A1F5V5W8"/>
<dbReference type="InterPro" id="IPR013332">
    <property type="entry name" value="KPR_N"/>
</dbReference>
<dbReference type="EMBL" id="MFGW01000232">
    <property type="protein sequence ID" value="OGF58823.1"/>
    <property type="molecule type" value="Genomic_DNA"/>
</dbReference>
<dbReference type="Pfam" id="PF08546">
    <property type="entry name" value="ApbA_C"/>
    <property type="match status" value="1"/>
</dbReference>
<dbReference type="InterPro" id="IPR013752">
    <property type="entry name" value="KPA_reductase"/>
</dbReference>
<accession>A0A1F5V5W8</accession>